<evidence type="ECO:0000313" key="1">
    <source>
        <dbReference type="EMBL" id="QPS09167.1"/>
    </source>
</evidence>
<organism evidence="1 2">
    <name type="scientific">Delftia acidovorans</name>
    <name type="common">Pseudomonas acidovorans</name>
    <name type="synonym">Comamonas acidovorans</name>
    <dbReference type="NCBI Taxonomy" id="80866"/>
    <lineage>
        <taxon>Bacteria</taxon>
        <taxon>Pseudomonadati</taxon>
        <taxon>Pseudomonadota</taxon>
        <taxon>Betaproteobacteria</taxon>
        <taxon>Burkholderiales</taxon>
        <taxon>Comamonadaceae</taxon>
        <taxon>Delftia</taxon>
    </lineage>
</organism>
<reference evidence="1 2" key="1">
    <citation type="submission" date="2020-12" db="EMBL/GenBank/DDBJ databases">
        <title>FDA dAtabase for Regulatory Grade micrObial Sequences (FDA-ARGOS): Supporting development and validation of Infectious Disease Dx tests.</title>
        <authorList>
            <person name="Sproer C."/>
            <person name="Gronow S."/>
            <person name="Severitt S."/>
            <person name="Schroder I."/>
            <person name="Tallon L."/>
            <person name="Sadzewicz L."/>
            <person name="Zhao X."/>
            <person name="Boylan J."/>
            <person name="Ott S."/>
            <person name="Bowen H."/>
            <person name="Vavikolanu K."/>
            <person name="Mehta A."/>
            <person name="Aluvathingal J."/>
            <person name="Nadendla S."/>
            <person name="Lowell S."/>
            <person name="Myers T."/>
            <person name="Yan Y."/>
            <person name="Sichtig H."/>
        </authorList>
    </citation>
    <scope>NUCLEOTIDE SEQUENCE [LARGE SCALE GENOMIC DNA]</scope>
    <source>
        <strain evidence="1 2">FDAARGOS_909</strain>
    </source>
</reference>
<protein>
    <submittedName>
        <fullName evidence="1">Uncharacterized protein</fullName>
    </submittedName>
</protein>
<dbReference type="RefSeq" id="WP_183021425.1">
    <property type="nucleotide sequence ID" value="NZ_CP065668.1"/>
</dbReference>
<accession>A0A7T2S5C4</accession>
<dbReference type="AlphaFoldDB" id="A0A7T2S5C4"/>
<dbReference type="EMBL" id="CP065668">
    <property type="protein sequence ID" value="QPS09167.1"/>
    <property type="molecule type" value="Genomic_DNA"/>
</dbReference>
<sequence length="158" mass="17590">MNATELMFFLGHSSTHEPLDEFLTKNGIKSRPKIGRSLETLIPIKGQGLSMSFEIDAKGTGIAPKSEGAFIFSQLEIRISGDDGRNGIYTGPLPYGLSANDSRNAIEKKLGQLKRRMPEIDNYFLDSIVWTVAFEEDKLEFFQLGVPTNVKRKHGLCP</sequence>
<name>A0A7T2S5C4_DELAC</name>
<proteinExistence type="predicted"/>
<gene>
    <name evidence="1" type="ORF">I6G66_03710</name>
</gene>
<evidence type="ECO:0000313" key="2">
    <source>
        <dbReference type="Proteomes" id="UP000594778"/>
    </source>
</evidence>
<dbReference type="Proteomes" id="UP000594778">
    <property type="component" value="Chromosome"/>
</dbReference>